<sequence>MGYEDDPYRDEDGEPLMDYDDIQSDREPSPEPHQHDEFEEDVDDWRGRDRSQTPVYDNDPSRSKPRKRLIKKGDAGKQSVAPELEDEEEEDHIPARYEEGDARKRKKGKDGGSGKKEKRLKGEKRFGSGSVKGGSKFGASKKGFNGKAGKDHDGEVKEMWDTIAGGDSEDDQEGVRNLDDDNFIDDSGVEHGFYASDNEPRSPGDAPQAEEGEEDEEIKDLFKIGKKKKKNERSPAEIALLVENVMAELEVTAEEDAELNRQGKPAINKLKKLPLLTEVLSKKQLQLEFLDHGVLTLLKNWLEPLPDGSLPNINIRTEILKILNDFPIDLEQYDRREQLKKSGLGKVIMFLSKSDEEISVNRKLAKDLVDKWSRPIFNKSTRFEDMRNMEDDRVPFRRPSVKKPANKAAGMESRDSDLDLELSQPRSGQSSSRQHASRPEATPLDFVIRPQSKIDPEEVRARAKQAAQDQQRMKMNKKLQQLRAPKKRQLQATKLSVEGRGMVKYL</sequence>
<feature type="compositionally biased region" description="Acidic residues" evidence="2">
    <location>
        <begin position="208"/>
        <end position="217"/>
    </location>
</feature>
<dbReference type="GO" id="GO:0005634">
    <property type="term" value="C:nucleus"/>
    <property type="evidence" value="ECO:0007669"/>
    <property type="project" value="UniProtKB-SubCell"/>
</dbReference>
<feature type="compositionally biased region" description="Low complexity" evidence="2">
    <location>
        <begin position="137"/>
        <end position="147"/>
    </location>
</feature>
<comment type="caution">
    <text evidence="4">The sequence shown here is derived from an EMBL/GenBank/DDBJ whole genome shotgun (WGS) entry which is preliminary data.</text>
</comment>
<feature type="compositionally biased region" description="Basic and acidic residues" evidence="2">
    <location>
        <begin position="92"/>
        <end position="102"/>
    </location>
</feature>
<feature type="region of interest" description="Disordered" evidence="2">
    <location>
        <begin position="1"/>
        <end position="217"/>
    </location>
</feature>
<dbReference type="EMBL" id="JAYMYQ010000010">
    <property type="protein sequence ID" value="KAK7307341.1"/>
    <property type="molecule type" value="Genomic_DNA"/>
</dbReference>
<evidence type="ECO:0000313" key="4">
    <source>
        <dbReference type="EMBL" id="KAK7307341.1"/>
    </source>
</evidence>
<gene>
    <name evidence="4" type="ORF">VNO77_40304</name>
</gene>
<evidence type="ECO:0000256" key="2">
    <source>
        <dbReference type="SAM" id="MobiDB-lite"/>
    </source>
</evidence>
<dbReference type="InterPro" id="IPR035441">
    <property type="entry name" value="TFIIS/LEDGF_dom_sf"/>
</dbReference>
<dbReference type="Proteomes" id="UP001367508">
    <property type="component" value="Unassembled WGS sequence"/>
</dbReference>
<dbReference type="PANTHER" id="PTHR47350:SF4">
    <property type="entry name" value="PROTEIN IWS1 HOMOLOG 1"/>
    <property type="match status" value="1"/>
</dbReference>
<organism evidence="4 5">
    <name type="scientific">Canavalia gladiata</name>
    <name type="common">Sword bean</name>
    <name type="synonym">Dolichos gladiatus</name>
    <dbReference type="NCBI Taxonomy" id="3824"/>
    <lineage>
        <taxon>Eukaryota</taxon>
        <taxon>Viridiplantae</taxon>
        <taxon>Streptophyta</taxon>
        <taxon>Embryophyta</taxon>
        <taxon>Tracheophyta</taxon>
        <taxon>Spermatophyta</taxon>
        <taxon>Magnoliopsida</taxon>
        <taxon>eudicotyledons</taxon>
        <taxon>Gunneridae</taxon>
        <taxon>Pentapetalae</taxon>
        <taxon>rosids</taxon>
        <taxon>fabids</taxon>
        <taxon>Fabales</taxon>
        <taxon>Fabaceae</taxon>
        <taxon>Papilionoideae</taxon>
        <taxon>50 kb inversion clade</taxon>
        <taxon>NPAAA clade</taxon>
        <taxon>indigoferoid/millettioid clade</taxon>
        <taxon>Phaseoleae</taxon>
        <taxon>Canavalia</taxon>
    </lineage>
</organism>
<accession>A0AAN9PR25</accession>
<proteinExistence type="predicted"/>
<feature type="compositionally biased region" description="Basic and acidic residues" evidence="2">
    <location>
        <begin position="23"/>
        <end position="36"/>
    </location>
</feature>
<evidence type="ECO:0000256" key="1">
    <source>
        <dbReference type="PROSITE-ProRule" id="PRU00649"/>
    </source>
</evidence>
<feature type="compositionally biased region" description="Acidic residues" evidence="2">
    <location>
        <begin position="1"/>
        <end position="22"/>
    </location>
</feature>
<dbReference type="GO" id="GO:0032784">
    <property type="term" value="P:regulation of DNA-templated transcription elongation"/>
    <property type="evidence" value="ECO:0007669"/>
    <property type="project" value="InterPro"/>
</dbReference>
<feature type="region of interest" description="Disordered" evidence="2">
    <location>
        <begin position="394"/>
        <end position="491"/>
    </location>
</feature>
<reference evidence="4 5" key="1">
    <citation type="submission" date="2024-01" db="EMBL/GenBank/DDBJ databases">
        <title>The genomes of 5 underutilized Papilionoideae crops provide insights into root nodulation and disease resistanc.</title>
        <authorList>
            <person name="Jiang F."/>
        </authorList>
    </citation>
    <scope>NUCLEOTIDE SEQUENCE [LARGE SCALE GENOMIC DNA]</scope>
    <source>
        <strain evidence="4">LVBAO_FW01</strain>
        <tissue evidence="4">Leaves</tissue>
    </source>
</reference>
<evidence type="ECO:0000313" key="5">
    <source>
        <dbReference type="Proteomes" id="UP001367508"/>
    </source>
</evidence>
<dbReference type="InterPro" id="IPR017923">
    <property type="entry name" value="TFIIS_N"/>
</dbReference>
<dbReference type="Pfam" id="PF08711">
    <property type="entry name" value="Med26"/>
    <property type="match status" value="1"/>
</dbReference>
<dbReference type="GO" id="GO:0009742">
    <property type="term" value="P:brassinosteroid mediated signaling pathway"/>
    <property type="evidence" value="ECO:0007669"/>
    <property type="project" value="InterPro"/>
</dbReference>
<dbReference type="Gene3D" id="1.20.930.10">
    <property type="entry name" value="Conserved domain common to transcription factors TFIIS, elongin A, CRSP70"/>
    <property type="match status" value="1"/>
</dbReference>
<evidence type="ECO:0000259" key="3">
    <source>
        <dbReference type="PROSITE" id="PS51319"/>
    </source>
</evidence>
<dbReference type="SUPFAM" id="SSF47676">
    <property type="entry name" value="Conserved domain common to transcription factors TFIIS, elongin A, CRSP70"/>
    <property type="match status" value="1"/>
</dbReference>
<feature type="compositionally biased region" description="Basic and acidic residues" evidence="2">
    <location>
        <begin position="452"/>
        <end position="461"/>
    </location>
</feature>
<feature type="domain" description="TFIIS N-terminal" evidence="3">
    <location>
        <begin position="296"/>
        <end position="379"/>
    </location>
</feature>
<feature type="compositionally biased region" description="Low complexity" evidence="2">
    <location>
        <begin position="423"/>
        <end position="434"/>
    </location>
</feature>
<keyword evidence="1" id="KW-0539">Nucleus</keyword>
<dbReference type="AlphaFoldDB" id="A0AAN9PR25"/>
<dbReference type="InterPro" id="IPR044204">
    <property type="entry name" value="IWS1/2"/>
</dbReference>
<comment type="subcellular location">
    <subcellularLocation>
        <location evidence="1">Nucleus</location>
    </subcellularLocation>
</comment>
<name>A0AAN9PR25_CANGL</name>
<dbReference type="PROSITE" id="PS51319">
    <property type="entry name" value="TFIIS_N"/>
    <property type="match status" value="1"/>
</dbReference>
<keyword evidence="5" id="KW-1185">Reference proteome</keyword>
<feature type="compositionally biased region" description="Basic and acidic residues" evidence="2">
    <location>
        <begin position="148"/>
        <end position="160"/>
    </location>
</feature>
<dbReference type="PANTHER" id="PTHR47350">
    <property type="entry name" value="PROTEIN IWS1 HOMOLOG 1"/>
    <property type="match status" value="1"/>
</dbReference>
<protein>
    <recommendedName>
        <fullName evidence="3">TFIIS N-terminal domain-containing protein</fullName>
    </recommendedName>
</protein>